<protein>
    <submittedName>
        <fullName evidence="1">Polyprotein</fullName>
    </submittedName>
</protein>
<accession>A0A183HRI4</accession>
<proteinExistence type="predicted"/>
<organism evidence="1">
    <name type="scientific">Onchocerca flexuosa</name>
    <dbReference type="NCBI Taxonomy" id="387005"/>
    <lineage>
        <taxon>Eukaryota</taxon>
        <taxon>Metazoa</taxon>
        <taxon>Ecdysozoa</taxon>
        <taxon>Nematoda</taxon>
        <taxon>Chromadorea</taxon>
        <taxon>Rhabditida</taxon>
        <taxon>Spirurina</taxon>
        <taxon>Spiruromorpha</taxon>
        <taxon>Filarioidea</taxon>
        <taxon>Onchocercidae</taxon>
        <taxon>Onchocerca</taxon>
    </lineage>
</organism>
<evidence type="ECO:0000313" key="1">
    <source>
        <dbReference type="WBParaSite" id="OFLC_0001009501-mRNA-1"/>
    </source>
</evidence>
<dbReference type="WBParaSite" id="OFLC_0001009501-mRNA-1">
    <property type="protein sequence ID" value="OFLC_0001009501-mRNA-1"/>
    <property type="gene ID" value="OFLC_0001009501"/>
</dbReference>
<dbReference type="AlphaFoldDB" id="A0A183HRI4"/>
<sequence length="87" mass="8986">LQAAVPAPSGGYPQRTIGASQPDEDLIAGVTAAFDSAHGPTTVAATDRLAVAASTSAFTEQQYRNMISSTGNAYKCEAKCHSLENEV</sequence>
<dbReference type="STRING" id="387005.A0A183HRI4"/>
<name>A0A183HRI4_9BILA</name>
<reference evidence="1" key="1">
    <citation type="submission" date="2016-06" db="UniProtKB">
        <authorList>
            <consortium name="WormBaseParasite"/>
        </authorList>
    </citation>
    <scope>IDENTIFICATION</scope>
</reference>